<evidence type="ECO:0000313" key="2">
    <source>
        <dbReference type="EMBL" id="MED6218356.1"/>
    </source>
</evidence>
<comment type="caution">
    <text evidence="2">The sequence shown here is derived from an EMBL/GenBank/DDBJ whole genome shotgun (WGS) entry which is preliminary data.</text>
</comment>
<protein>
    <submittedName>
        <fullName evidence="2">Uncharacterized protein</fullName>
    </submittedName>
</protein>
<proteinExistence type="predicted"/>
<feature type="compositionally biased region" description="Polar residues" evidence="1">
    <location>
        <begin position="32"/>
        <end position="54"/>
    </location>
</feature>
<dbReference type="Proteomes" id="UP001341840">
    <property type="component" value="Unassembled WGS sequence"/>
</dbReference>
<name>A0ABU6Z7U0_9FABA</name>
<reference evidence="2 3" key="1">
    <citation type="journal article" date="2023" name="Plants (Basel)">
        <title>Bridging the Gap: Combining Genomics and Transcriptomics Approaches to Understand Stylosanthes scabra, an Orphan Legume from the Brazilian Caatinga.</title>
        <authorList>
            <person name="Ferreira-Neto J.R.C."/>
            <person name="da Silva M.D."/>
            <person name="Binneck E."/>
            <person name="de Melo N.F."/>
            <person name="da Silva R.H."/>
            <person name="de Melo A.L.T.M."/>
            <person name="Pandolfi V."/>
            <person name="Bustamante F.O."/>
            <person name="Brasileiro-Vidal A.C."/>
            <person name="Benko-Iseppon A.M."/>
        </authorList>
    </citation>
    <scope>NUCLEOTIDE SEQUENCE [LARGE SCALE GENOMIC DNA]</scope>
    <source>
        <tissue evidence="2">Leaves</tissue>
    </source>
</reference>
<feature type="region of interest" description="Disordered" evidence="1">
    <location>
        <begin position="1"/>
        <end position="61"/>
    </location>
</feature>
<keyword evidence="3" id="KW-1185">Reference proteome</keyword>
<feature type="compositionally biased region" description="Basic and acidic residues" evidence="1">
    <location>
        <begin position="1"/>
        <end position="20"/>
    </location>
</feature>
<evidence type="ECO:0000313" key="3">
    <source>
        <dbReference type="Proteomes" id="UP001341840"/>
    </source>
</evidence>
<gene>
    <name evidence="2" type="ORF">PIB30_026049</name>
</gene>
<dbReference type="EMBL" id="JASCZI010271957">
    <property type="protein sequence ID" value="MED6218356.1"/>
    <property type="molecule type" value="Genomic_DNA"/>
</dbReference>
<evidence type="ECO:0000256" key="1">
    <source>
        <dbReference type="SAM" id="MobiDB-lite"/>
    </source>
</evidence>
<accession>A0ABU6Z7U0</accession>
<sequence>MAAPVKRDYCAAVERDKEPEAEYSSPDVVAHRSSQLLPPSRRTSPAAHRTSTSPHILRRRQPPVAFPSPVVSCRRQPPVMPPSLAVVVSCRRQLPVVPPLLSSLASSPAFHDLHLKLVSLKFLKKETANKDGDTFNLHENVEKKSFLLCCVKKKRWRDLLRHSSQSNRGNALWVGTAALEQTFFGSAVSMRHWARKGVPRCVAATLVKKKAV</sequence>
<organism evidence="2 3">
    <name type="scientific">Stylosanthes scabra</name>
    <dbReference type="NCBI Taxonomy" id="79078"/>
    <lineage>
        <taxon>Eukaryota</taxon>
        <taxon>Viridiplantae</taxon>
        <taxon>Streptophyta</taxon>
        <taxon>Embryophyta</taxon>
        <taxon>Tracheophyta</taxon>
        <taxon>Spermatophyta</taxon>
        <taxon>Magnoliopsida</taxon>
        <taxon>eudicotyledons</taxon>
        <taxon>Gunneridae</taxon>
        <taxon>Pentapetalae</taxon>
        <taxon>rosids</taxon>
        <taxon>fabids</taxon>
        <taxon>Fabales</taxon>
        <taxon>Fabaceae</taxon>
        <taxon>Papilionoideae</taxon>
        <taxon>50 kb inversion clade</taxon>
        <taxon>dalbergioids sensu lato</taxon>
        <taxon>Dalbergieae</taxon>
        <taxon>Pterocarpus clade</taxon>
        <taxon>Stylosanthes</taxon>
    </lineage>
</organism>